<dbReference type="AlphaFoldDB" id="A0A7Y0ATP2"/>
<reference evidence="1 2" key="1">
    <citation type="submission" date="2020-04" db="EMBL/GenBank/DDBJ databases">
        <title>Rhizobium sp. S-51 isolated from soil.</title>
        <authorList>
            <person name="Dahal R.H."/>
        </authorList>
    </citation>
    <scope>NUCLEOTIDE SEQUENCE [LARGE SCALE GENOMIC DNA]</scope>
    <source>
        <strain evidence="1 2">S-51</strain>
    </source>
</reference>
<dbReference type="CDD" id="cd22231">
    <property type="entry name" value="RHH_NikR_HicB-like"/>
    <property type="match status" value="1"/>
</dbReference>
<proteinExistence type="predicted"/>
<dbReference type="InterPro" id="IPR038296">
    <property type="entry name" value="ParD_sf"/>
</dbReference>
<dbReference type="Gene3D" id="6.10.10.120">
    <property type="entry name" value="Antitoxin ParD1-like"/>
    <property type="match status" value="1"/>
</dbReference>
<dbReference type="Proteomes" id="UP000541470">
    <property type="component" value="Unassembled WGS sequence"/>
</dbReference>
<dbReference type="GO" id="GO:0006355">
    <property type="term" value="P:regulation of DNA-templated transcription"/>
    <property type="evidence" value="ECO:0007669"/>
    <property type="project" value="InterPro"/>
</dbReference>
<dbReference type="EMBL" id="JABBGK010000001">
    <property type="protein sequence ID" value="NML73316.1"/>
    <property type="molecule type" value="Genomic_DNA"/>
</dbReference>
<sequence>MLQVAQQPLTVYLDPDTASRIEALVRSGRYANASQIVQEALAQWRSNCDQHEFELKLKKTYETGMTMRGRDHVTAASFLRSMGDMA</sequence>
<dbReference type="InterPro" id="IPR010985">
    <property type="entry name" value="Ribbon_hlx_hlx"/>
</dbReference>
<organism evidence="1 2">
    <name type="scientific">Rhizobium terricola</name>
    <dbReference type="NCBI Taxonomy" id="2728849"/>
    <lineage>
        <taxon>Bacteria</taxon>
        <taxon>Pseudomonadati</taxon>
        <taxon>Pseudomonadota</taxon>
        <taxon>Alphaproteobacteria</taxon>
        <taxon>Hyphomicrobiales</taxon>
        <taxon>Rhizobiaceae</taxon>
        <taxon>Rhizobium/Agrobacterium group</taxon>
        <taxon>Rhizobium</taxon>
    </lineage>
</organism>
<dbReference type="RefSeq" id="WP_169587553.1">
    <property type="nucleotide sequence ID" value="NZ_JABBGK010000001.1"/>
</dbReference>
<comment type="caution">
    <text evidence="1">The sequence shown here is derived from an EMBL/GenBank/DDBJ whole genome shotgun (WGS) entry which is preliminary data.</text>
</comment>
<gene>
    <name evidence="1" type="ORF">HHL25_04160</name>
</gene>
<keyword evidence="2" id="KW-1185">Reference proteome</keyword>
<dbReference type="SUPFAM" id="SSF47598">
    <property type="entry name" value="Ribbon-helix-helix"/>
    <property type="match status" value="1"/>
</dbReference>
<accession>A0A7Y0ATP2</accession>
<evidence type="ECO:0000313" key="2">
    <source>
        <dbReference type="Proteomes" id="UP000541470"/>
    </source>
</evidence>
<protein>
    <submittedName>
        <fullName evidence="1">Ribbon-helix-helix protein, CopG family</fullName>
    </submittedName>
</protein>
<name>A0A7Y0ATP2_9HYPH</name>
<evidence type="ECO:0000313" key="1">
    <source>
        <dbReference type="EMBL" id="NML73316.1"/>
    </source>
</evidence>